<name>A0A7C3Z348_9BACT</name>
<dbReference type="EMBL" id="DTMF01000341">
    <property type="protein sequence ID" value="HGF35529.1"/>
    <property type="molecule type" value="Genomic_DNA"/>
</dbReference>
<sequence>MTENLLYRRTLPNGLILEFYDRSRPMAGDRWQVILEVRLPITVSAAILPPDLADRAQEVIAALGPEVIFIQQEVRHFIDRREVSALLTEMQTRLLQGLEGYLGHPEFGGRFIRKKFAEYQERQKWYKDMEP</sequence>
<organism evidence="1">
    <name type="scientific">Desulfobacca acetoxidans</name>
    <dbReference type="NCBI Taxonomy" id="60893"/>
    <lineage>
        <taxon>Bacteria</taxon>
        <taxon>Pseudomonadati</taxon>
        <taxon>Thermodesulfobacteriota</taxon>
        <taxon>Desulfobaccia</taxon>
        <taxon>Desulfobaccales</taxon>
        <taxon>Desulfobaccaceae</taxon>
        <taxon>Desulfobacca</taxon>
    </lineage>
</organism>
<dbReference type="AlphaFoldDB" id="A0A7C3Z348"/>
<proteinExistence type="predicted"/>
<reference evidence="1" key="1">
    <citation type="journal article" date="2020" name="mSystems">
        <title>Genome- and Community-Level Interaction Insights into Carbon Utilization and Element Cycling Functions of Hydrothermarchaeota in Hydrothermal Sediment.</title>
        <authorList>
            <person name="Zhou Z."/>
            <person name="Liu Y."/>
            <person name="Xu W."/>
            <person name="Pan J."/>
            <person name="Luo Z.H."/>
            <person name="Li M."/>
        </authorList>
    </citation>
    <scope>NUCLEOTIDE SEQUENCE [LARGE SCALE GENOMIC DNA]</scope>
    <source>
        <strain evidence="1">SpSt-897</strain>
    </source>
</reference>
<comment type="caution">
    <text evidence="1">The sequence shown here is derived from an EMBL/GenBank/DDBJ whole genome shotgun (WGS) entry which is preliminary data.</text>
</comment>
<accession>A0A7C3Z348</accession>
<evidence type="ECO:0000313" key="1">
    <source>
        <dbReference type="EMBL" id="HGF35529.1"/>
    </source>
</evidence>
<protein>
    <submittedName>
        <fullName evidence="1">Uncharacterized protein</fullName>
    </submittedName>
</protein>
<gene>
    <name evidence="1" type="ORF">ENW96_14305</name>
</gene>